<dbReference type="AlphaFoldDB" id="A0A072ZHC6"/>
<dbReference type="InterPro" id="IPR023614">
    <property type="entry name" value="Porin_dom_sf"/>
</dbReference>
<keyword evidence="2" id="KW-0813">Transport</keyword>
<evidence type="ECO:0000256" key="4">
    <source>
        <dbReference type="SAM" id="MobiDB-lite"/>
    </source>
</evidence>
<feature type="region of interest" description="Disordered" evidence="4">
    <location>
        <begin position="51"/>
        <end position="72"/>
    </location>
</feature>
<gene>
    <name evidence="5" type="ORF">GUL26_28415</name>
</gene>
<comment type="similarity">
    <text evidence="1">Belongs to the outer membrane porin (Opr) (TC 1.B.25) family.</text>
</comment>
<evidence type="ECO:0000313" key="6">
    <source>
        <dbReference type="Proteomes" id="UP000644192"/>
    </source>
</evidence>
<evidence type="ECO:0000256" key="2">
    <source>
        <dbReference type="ARBA" id="ARBA00022448"/>
    </source>
</evidence>
<protein>
    <submittedName>
        <fullName evidence="5">Outer membrane porin, OprD family</fullName>
    </submittedName>
</protein>
<keyword evidence="3" id="KW-0732">Signal</keyword>
<dbReference type="PANTHER" id="PTHR34596:SF2">
    <property type="entry name" value="CHITOPORIN"/>
    <property type="match status" value="1"/>
</dbReference>
<evidence type="ECO:0000256" key="3">
    <source>
        <dbReference type="ARBA" id="ARBA00022729"/>
    </source>
</evidence>
<reference evidence="5" key="1">
    <citation type="submission" date="2020-01" db="EMBL/GenBank/DDBJ databases">
        <title>Bacteria Cultured from War Wounds Associated with the Conflict in Eastern Ukraine.</title>
        <authorList>
            <person name="Snesrud E."/>
            <person name="Galac M.R."/>
            <person name="Mc Gann P."/>
            <person name="Valentine K."/>
            <person name="Viacheslav K."/>
        </authorList>
    </citation>
    <scope>NUCLEOTIDE SEQUENCE</scope>
    <source>
        <strain evidence="5">VNMU148</strain>
    </source>
</reference>
<feature type="compositionally biased region" description="Basic and acidic residues" evidence="4">
    <location>
        <begin position="63"/>
        <end position="72"/>
    </location>
</feature>
<evidence type="ECO:0000313" key="5">
    <source>
        <dbReference type="EMBL" id="MZZ16198.1"/>
    </source>
</evidence>
<organism evidence="5 6">
    <name type="scientific">Pseudomonas aeruginosa</name>
    <dbReference type="NCBI Taxonomy" id="287"/>
    <lineage>
        <taxon>Bacteria</taxon>
        <taxon>Pseudomonadati</taxon>
        <taxon>Pseudomonadota</taxon>
        <taxon>Gammaproteobacteria</taxon>
        <taxon>Pseudomonadales</taxon>
        <taxon>Pseudomonadaceae</taxon>
        <taxon>Pseudomonas</taxon>
    </lineage>
</organism>
<dbReference type="PANTHER" id="PTHR34596">
    <property type="entry name" value="CHITOPORIN"/>
    <property type="match status" value="1"/>
</dbReference>
<sequence>MQNLRRAVFAGLVAGTLSEGAAATAGDGGFVEDSELQFLARTYYFNRDYRDSPNNAGRNRFKPRSERNGYREEATQGLRLQFASGYTPGSLGFGLDAHAMLGLQLDSGGGRTGTGNLPVGADGHPDHRYGKVGGALRLRHGETRLKYGQTTTSAPVFAASSNRTLAGMAYGLLLEDRSFDGLLLEGGRFTAASGPGESKVRGDISTVYGRLGAYPVRLDAVGFLGGQWQATERLQLSLYASRFDDIWQQAYFGASHRQPLGGERALRVDLDAYRTRDSGQSRFGRIDTLASSLALGYEQGPQRITLAYQRVHGEQPFDYMAFGDGRSSASMVLANSVGYSDFNGPGERSWQLRYDLDLGALGLPGLSLHALHARGRAGASASSAAESIYAGLYGRDGRHRESDLGFAYRVKAGPLAGLALRASQAWHRGNASYLDGDIDETRLVVDYSRSIW</sequence>
<dbReference type="Gene3D" id="2.40.160.10">
    <property type="entry name" value="Porin"/>
    <property type="match status" value="1"/>
</dbReference>
<dbReference type="Pfam" id="PF03573">
    <property type="entry name" value="OprD"/>
    <property type="match status" value="1"/>
</dbReference>
<accession>A0A072ZHC6</accession>
<evidence type="ECO:0000256" key="1">
    <source>
        <dbReference type="ARBA" id="ARBA00009075"/>
    </source>
</evidence>
<dbReference type="Proteomes" id="UP000644192">
    <property type="component" value="Unassembled WGS sequence"/>
</dbReference>
<comment type="caution">
    <text evidence="5">The sequence shown here is derived from an EMBL/GenBank/DDBJ whole genome shotgun (WGS) entry which is preliminary data.</text>
</comment>
<dbReference type="EMBL" id="WXZT01000025">
    <property type="protein sequence ID" value="MZZ16198.1"/>
    <property type="molecule type" value="Genomic_DNA"/>
</dbReference>
<dbReference type="eggNOG" id="ENOG5031BNS">
    <property type="taxonomic scope" value="Bacteria"/>
</dbReference>
<dbReference type="GO" id="GO:0016020">
    <property type="term" value="C:membrane"/>
    <property type="evidence" value="ECO:0007669"/>
    <property type="project" value="InterPro"/>
</dbReference>
<dbReference type="FunFam" id="2.40.160.10:FF:000046">
    <property type="entry name" value="Probable porin"/>
    <property type="match status" value="1"/>
</dbReference>
<proteinExistence type="inferred from homology"/>
<dbReference type="GO" id="GO:0015288">
    <property type="term" value="F:porin activity"/>
    <property type="evidence" value="ECO:0007669"/>
    <property type="project" value="TreeGrafter"/>
</dbReference>
<name>A0A072ZHC6_PSEAI</name>
<dbReference type="InterPro" id="IPR005318">
    <property type="entry name" value="OM_porin_bac"/>
</dbReference>
<dbReference type="RefSeq" id="WP_003142446.1">
    <property type="nucleotide sequence ID" value="NZ_AP014839.1"/>
</dbReference>